<dbReference type="Proteomes" id="UP000429232">
    <property type="component" value="Chromosome"/>
</dbReference>
<gene>
    <name evidence="1" type="ORF">GO620_004200</name>
</gene>
<dbReference type="EMBL" id="CP066775">
    <property type="protein sequence ID" value="QQL50668.1"/>
    <property type="molecule type" value="Genomic_DNA"/>
</dbReference>
<dbReference type="AlphaFoldDB" id="A0A6I4I6C4"/>
<reference evidence="1 2" key="1">
    <citation type="submission" date="2020-12" db="EMBL/GenBank/DDBJ databases">
        <title>HMF7856_wgs.fasta genome submission.</title>
        <authorList>
            <person name="Kang H."/>
            <person name="Kim H."/>
            <person name="Joh K."/>
        </authorList>
    </citation>
    <scope>NUCLEOTIDE SEQUENCE [LARGE SCALE GENOMIC DNA]</scope>
    <source>
        <strain evidence="1 2">HMF7856</strain>
    </source>
</reference>
<keyword evidence="2" id="KW-1185">Reference proteome</keyword>
<sequence>MKKFIIAAAITLTASLSFITYQNNAVARTNAHAEKLISNNDQADFAPAHSNRMDIGQADIK</sequence>
<dbReference type="KEGG" id="mgik:GO620_004200"/>
<protein>
    <submittedName>
        <fullName evidence="1">Uncharacterized protein</fullName>
    </submittedName>
</protein>
<proteinExistence type="predicted"/>
<evidence type="ECO:0000313" key="1">
    <source>
        <dbReference type="EMBL" id="QQL50668.1"/>
    </source>
</evidence>
<dbReference type="RefSeq" id="WP_157526552.1">
    <property type="nucleotide sequence ID" value="NZ_CP066775.1"/>
</dbReference>
<evidence type="ECO:0000313" key="2">
    <source>
        <dbReference type="Proteomes" id="UP000429232"/>
    </source>
</evidence>
<name>A0A6I4I6C4_9SPHI</name>
<organism evidence="1 2">
    <name type="scientific">Mucilaginibacter ginkgonis</name>
    <dbReference type="NCBI Taxonomy" id="2682091"/>
    <lineage>
        <taxon>Bacteria</taxon>
        <taxon>Pseudomonadati</taxon>
        <taxon>Bacteroidota</taxon>
        <taxon>Sphingobacteriia</taxon>
        <taxon>Sphingobacteriales</taxon>
        <taxon>Sphingobacteriaceae</taxon>
        <taxon>Mucilaginibacter</taxon>
    </lineage>
</organism>
<accession>A0A6I4I6C4</accession>